<evidence type="ECO:0000256" key="1">
    <source>
        <dbReference type="ARBA" id="ARBA00006930"/>
    </source>
</evidence>
<dbReference type="InterPro" id="IPR038729">
    <property type="entry name" value="Rad50/SbcC_AAA"/>
</dbReference>
<feature type="coiled-coil region" evidence="4">
    <location>
        <begin position="577"/>
        <end position="604"/>
    </location>
</feature>
<evidence type="ECO:0000256" key="5">
    <source>
        <dbReference type="SAM" id="MobiDB-lite"/>
    </source>
</evidence>
<dbReference type="PANTHER" id="PTHR32114">
    <property type="entry name" value="ABC TRANSPORTER ABCH.3"/>
    <property type="match status" value="1"/>
</dbReference>
<evidence type="ECO:0000313" key="8">
    <source>
        <dbReference type="Proteomes" id="UP001501742"/>
    </source>
</evidence>
<evidence type="ECO:0000256" key="3">
    <source>
        <dbReference type="ARBA" id="ARBA00013368"/>
    </source>
</evidence>
<dbReference type="Pfam" id="PF13476">
    <property type="entry name" value="AAA_23"/>
    <property type="match status" value="1"/>
</dbReference>
<evidence type="ECO:0000313" key="7">
    <source>
        <dbReference type="EMBL" id="GAA1491910.1"/>
    </source>
</evidence>
<keyword evidence="8" id="KW-1185">Reference proteome</keyword>
<feature type="region of interest" description="Disordered" evidence="5">
    <location>
        <begin position="94"/>
        <end position="115"/>
    </location>
</feature>
<gene>
    <name evidence="7" type="ORF">GCM10009627_02560</name>
</gene>
<keyword evidence="4" id="KW-0175">Coiled coil</keyword>
<dbReference type="RefSeq" id="WP_204609345.1">
    <property type="nucleotide sequence ID" value="NZ_BAAAJX010000002.1"/>
</dbReference>
<comment type="subunit">
    <text evidence="2">Heterodimer of SbcC and SbcD.</text>
</comment>
<dbReference type="InterPro" id="IPR027417">
    <property type="entry name" value="P-loop_NTPase"/>
</dbReference>
<dbReference type="SUPFAM" id="SSF52540">
    <property type="entry name" value="P-loop containing nucleoside triphosphate hydrolases"/>
    <property type="match status" value="1"/>
</dbReference>
<sequence>MYLHRLELRAVGPYPDLVSIDFASLAASGVFLLEGPTGSGKSTIIDAVVYALYGGLAGSDASTDRLHSQHADPAVEPFVDLVFETSAGVYRVRRTPPYDRPKQRGTGTIRQQSSAQLVRLADPSDLVGEPISHRAPEIGVEIARIIGLNRDQFLQTVVLPQGEFQRFLRAPGEDRRKLLQSLFGTAIYDRTADELAARRRTAVAEVEAADARVRDALGRFRQASGDDDVDESQAPDVVVGLRGTATELEQARTRARADAEHAVAHLHDVTTRLAALDRRRGLLARQDALAADAPAIAGHRTALGLADHAAVVVAVADGAAAAEDRLTALVGERSAVRDRHEVTDHAPRDTHDRLTTVRSEIRHLVDLEQSLDQRAAAVQSSTADLEQTQTRLAEAATALAARPDERAAIVLDAARSAEAAADTGAAERAVETAQELAGLLAARGIAVERTADRAAAVTTAAAHASAALATENDLRARRIAGLAGELGAALVPGDPCPVCGAVEHPAVARPQDDHPSAEQIDAAAVARADAERALAAATADHAVARAELVRLTEAVGEHDDDSVARQRADADARLAAARAAAAAVQEHERRLQAHDRATRALEDDHTDLVTRSRLLADRIEGDRSRLDEDRARVHEARQTVRAVLEHAVTAGAGVEARAAADLDADAGATLAEVVARVDVLVTVLRTVADLDDRVTAAERDVADRKAEVDAALQAQGFTDVTAARTAALGRADADRLRALVAAADREQAVVEAGLAEPAVVAAADDADAAAAAAAAAAADADAADGPAVLDRDAAQAARDAAAAALDDATRAAAAAADRATAAEKCATDLARAVRARDTTSAESRAVVRLADIAAAATSVNPTGITLGTYVLMRRFEDVVAAANDRLRAMLAGRFTLETSDERESGTRARRTGLALAVRDHLTDSTRDPRSLSGGETFTFSLCLALGLADVVQAEAGGVSLGTLFVDEGFGTLDPETLDDVIGQLSRLTAGGRQVGIVSHVEELKQRIPERIAVRRTPEGGSRVTTTV</sequence>
<dbReference type="Gene3D" id="3.40.50.300">
    <property type="entry name" value="P-loop containing nucleotide triphosphate hydrolases"/>
    <property type="match status" value="2"/>
</dbReference>
<feature type="compositionally biased region" description="Polar residues" evidence="5">
    <location>
        <begin position="105"/>
        <end position="115"/>
    </location>
</feature>
<evidence type="ECO:0000259" key="6">
    <source>
        <dbReference type="Pfam" id="PF13476"/>
    </source>
</evidence>
<reference evidence="7 8" key="1">
    <citation type="journal article" date="2019" name="Int. J. Syst. Evol. Microbiol.">
        <title>The Global Catalogue of Microorganisms (GCM) 10K type strain sequencing project: providing services to taxonomists for standard genome sequencing and annotation.</title>
        <authorList>
            <consortium name="The Broad Institute Genomics Platform"/>
            <consortium name="The Broad Institute Genome Sequencing Center for Infectious Disease"/>
            <person name="Wu L."/>
            <person name="Ma J."/>
        </authorList>
    </citation>
    <scope>NUCLEOTIDE SEQUENCE [LARGE SCALE GENOMIC DNA]</scope>
    <source>
        <strain evidence="7 8">JCM 12140</strain>
    </source>
</reference>
<evidence type="ECO:0000256" key="4">
    <source>
        <dbReference type="SAM" id="Coils"/>
    </source>
</evidence>
<dbReference type="PANTHER" id="PTHR32114:SF2">
    <property type="entry name" value="ABC TRANSPORTER ABCH.3"/>
    <property type="match status" value="1"/>
</dbReference>
<feature type="domain" description="Rad50/SbcC-type AAA" evidence="6">
    <location>
        <begin position="5"/>
        <end position="189"/>
    </location>
</feature>
<dbReference type="Proteomes" id="UP001501742">
    <property type="component" value="Unassembled WGS sequence"/>
</dbReference>
<comment type="caution">
    <text evidence="7">The sequence shown here is derived from an EMBL/GenBank/DDBJ whole genome shotgun (WGS) entry which is preliminary data.</text>
</comment>
<protein>
    <recommendedName>
        <fullName evidence="3">Nuclease SbcCD subunit C</fullName>
    </recommendedName>
</protein>
<comment type="similarity">
    <text evidence="1">Belongs to the SMC family. SbcC subfamily.</text>
</comment>
<dbReference type="EMBL" id="BAAAJX010000002">
    <property type="protein sequence ID" value="GAA1491910.1"/>
    <property type="molecule type" value="Genomic_DNA"/>
</dbReference>
<proteinExistence type="inferred from homology"/>
<name>A0ABN1Z8M2_9MICO</name>
<organism evidence="7 8">
    <name type="scientific">Curtobacterium herbarum</name>
    <dbReference type="NCBI Taxonomy" id="150122"/>
    <lineage>
        <taxon>Bacteria</taxon>
        <taxon>Bacillati</taxon>
        <taxon>Actinomycetota</taxon>
        <taxon>Actinomycetes</taxon>
        <taxon>Micrococcales</taxon>
        <taxon>Microbacteriaceae</taxon>
        <taxon>Curtobacterium</taxon>
    </lineage>
</organism>
<evidence type="ECO:0000256" key="2">
    <source>
        <dbReference type="ARBA" id="ARBA00011322"/>
    </source>
</evidence>
<accession>A0ABN1Z8M2</accession>